<dbReference type="SMART" id="SM00541">
    <property type="entry name" value="FYRN"/>
    <property type="match status" value="1"/>
</dbReference>
<comment type="subcellular location">
    <subcellularLocation>
        <location evidence="1">Nucleus</location>
    </subcellularLocation>
</comment>
<reference evidence="4" key="1">
    <citation type="journal article" date="2010" name="Science">
        <title>The genome of the Western clawed frog Xenopus tropicalis.</title>
        <authorList>
            <person name="Hellsten U."/>
            <person name="Harland R.M."/>
            <person name="Gilchrist M.J."/>
            <person name="Hendrix D."/>
            <person name="Jurka J."/>
            <person name="Kapitonov V."/>
            <person name="Ovcharenko I."/>
            <person name="Putnam N.H."/>
            <person name="Shu S."/>
            <person name="Taher L."/>
            <person name="Blitz I.L."/>
            <person name="Blumberg B."/>
            <person name="Dichmann D.S."/>
            <person name="Dubchak I."/>
            <person name="Amaya E."/>
            <person name="Detter J.C."/>
            <person name="Fletcher R."/>
            <person name="Gerhard D.S."/>
            <person name="Goodstein D."/>
            <person name="Graves T."/>
            <person name="Grigoriev I.V."/>
            <person name="Grimwood J."/>
            <person name="Kawashima T."/>
            <person name="Lindquist E."/>
            <person name="Lucas S.M."/>
            <person name="Mead P.E."/>
            <person name="Mitros T."/>
            <person name="Ogino H."/>
            <person name="Ohta Y."/>
            <person name="Poliakov A.V."/>
            <person name="Pollet N."/>
            <person name="Robert J."/>
            <person name="Salamov A."/>
            <person name="Sater A.K."/>
            <person name="Schmutz J."/>
            <person name="Terry A."/>
            <person name="Vize P.D."/>
            <person name="Warren W.C."/>
            <person name="Wells D."/>
            <person name="Wills A."/>
            <person name="Wilson R.K."/>
            <person name="Zimmerman L.B."/>
            <person name="Zorn A.M."/>
            <person name="Grainger R."/>
            <person name="Grammer T."/>
            <person name="Khokha M.K."/>
            <person name="Richardson P.M."/>
            <person name="Rokhsar D.S."/>
        </authorList>
    </citation>
    <scope>NUCLEOTIDE SEQUENCE [LARGE SCALE GENOMIC DNA]</scope>
    <source>
        <strain evidence="4">Nigerian</strain>
    </source>
</reference>
<keyword evidence="2" id="KW-0539">Nucleus</keyword>
<evidence type="ECO:0000256" key="2">
    <source>
        <dbReference type="ARBA" id="ARBA00023242"/>
    </source>
</evidence>
<dbReference type="Bgee" id="ENSXETG00000009190">
    <property type="expression patterns" value="Expressed in egg cell and 14 other cell types or tissues"/>
</dbReference>
<dbReference type="Pfam" id="PF05964">
    <property type="entry name" value="FYRN"/>
    <property type="match status" value="1"/>
</dbReference>
<feature type="region of interest" description="Disordered" evidence="3">
    <location>
        <begin position="148"/>
        <end position="183"/>
    </location>
</feature>
<dbReference type="PANTHER" id="PTHR22715">
    <property type="entry name" value="TRANSFORMING GROWTH FACTOR BETA REGULATED GENE 1"/>
    <property type="match status" value="1"/>
</dbReference>
<feature type="compositionally biased region" description="Basic and acidic residues" evidence="3">
    <location>
        <begin position="157"/>
        <end position="171"/>
    </location>
</feature>
<sequence>MSFLCVGIDHIRLTDRTLASIMNHSPATTFSPHSRYQELKVRNKKSTKKSHKEKYRLKCLRLRRVAKDMVFENAALCDEIARTEDKFIRAKEERRFLLKRLLQLQALSEEEPGTSHNSNVSAGYSVPDMAAMNEGNLDMCYSSVLDDGGSCKKVKKDKREKGKENKSEAMKKPSKKKRVTEGTTRKWVQPIALDPCGRPVFPIVLEGLTVYSLGEIISDRAGFHEKVAIYPVGFCSTRVYVGMKNPDQKCLYTCQIKDGGTGPQFEIVPDDDPQNSIVASSADECHSILLQKISTPLGKRFSTPDLAGAYFFGFTHPTIQNLIQSCPGARKCTGMMLAYLPPLGKFSADAHGHTHLNAVKRQKSYQWVKFEVCRAGEEQVPRDICESSASVNFEAFQRQSFATINNSTALAGTLDLPEIHASHDYISTYQEIFLSHSQLASGMQHLKSPSNQYSPSRSSE</sequence>
<dbReference type="GeneTree" id="ENSGT00390000013374"/>
<dbReference type="InterPro" id="IPR003888">
    <property type="entry name" value="FYrich_N"/>
</dbReference>
<reference evidence="4" key="2">
    <citation type="submission" date="2021-03" db="UniProtKB">
        <authorList>
            <consortium name="Ensembl"/>
        </authorList>
    </citation>
    <scope>IDENTIFICATION</scope>
</reference>
<dbReference type="GO" id="GO:0005634">
    <property type="term" value="C:nucleus"/>
    <property type="evidence" value="ECO:0007669"/>
    <property type="project" value="UniProtKB-SubCell"/>
</dbReference>
<dbReference type="Xenbase" id="XB-GENE-962046">
    <property type="gene designation" value="tbrg1"/>
</dbReference>
<dbReference type="SMART" id="SM00542">
    <property type="entry name" value="FYRC"/>
    <property type="match status" value="1"/>
</dbReference>
<dbReference type="InterPro" id="IPR003889">
    <property type="entry name" value="FYrich_C"/>
</dbReference>
<dbReference type="PROSITE" id="PS51543">
    <property type="entry name" value="FYRC"/>
    <property type="match status" value="1"/>
</dbReference>
<dbReference type="Gene3D" id="3.30.160.360">
    <property type="match status" value="1"/>
</dbReference>
<protein>
    <submittedName>
        <fullName evidence="4">Transforming growth factor beta regulator 1</fullName>
    </submittedName>
</protein>
<dbReference type="Pfam" id="PF05965">
    <property type="entry name" value="FYRC"/>
    <property type="match status" value="1"/>
</dbReference>
<dbReference type="PANTHER" id="PTHR22715:SF0">
    <property type="entry name" value="TRANSFORMING GROWTH FACTOR BETA REGULATOR 1"/>
    <property type="match status" value="1"/>
</dbReference>
<dbReference type="AlphaFoldDB" id="A0A803JBJ5"/>
<dbReference type="PROSITE" id="PS51542">
    <property type="entry name" value="FYRN"/>
    <property type="match status" value="1"/>
</dbReference>
<dbReference type="InParanoid" id="A0A803JBJ5"/>
<accession>A0A803JBJ5</accession>
<evidence type="ECO:0000256" key="1">
    <source>
        <dbReference type="ARBA" id="ARBA00004123"/>
    </source>
</evidence>
<organism evidence="4">
    <name type="scientific">Xenopus tropicalis</name>
    <name type="common">Western clawed frog</name>
    <name type="synonym">Silurana tropicalis</name>
    <dbReference type="NCBI Taxonomy" id="8364"/>
    <lineage>
        <taxon>Eukaryota</taxon>
        <taxon>Metazoa</taxon>
        <taxon>Chordata</taxon>
        <taxon>Craniata</taxon>
        <taxon>Vertebrata</taxon>
        <taxon>Euteleostomi</taxon>
        <taxon>Amphibia</taxon>
        <taxon>Batrachia</taxon>
        <taxon>Anura</taxon>
        <taxon>Pipoidea</taxon>
        <taxon>Pipidae</taxon>
        <taxon>Xenopodinae</taxon>
        <taxon>Xenopus</taxon>
        <taxon>Silurana</taxon>
    </lineage>
</organism>
<evidence type="ECO:0000313" key="4">
    <source>
        <dbReference type="Ensembl" id="ENSXETP00000105256"/>
    </source>
</evidence>
<evidence type="ECO:0000256" key="3">
    <source>
        <dbReference type="SAM" id="MobiDB-lite"/>
    </source>
</evidence>
<dbReference type="FunCoup" id="A0A803JBJ5">
    <property type="interactions" value="2994"/>
</dbReference>
<dbReference type="Ensembl" id="ENSXETT00000117650">
    <property type="protein sequence ID" value="ENSXETP00000105256"/>
    <property type="gene ID" value="ENSXETG00000009190"/>
</dbReference>
<proteinExistence type="predicted"/>
<dbReference type="InterPro" id="IPR040092">
    <property type="entry name" value="TBRG1"/>
</dbReference>
<gene>
    <name evidence="4" type="primary">tbrg1</name>
</gene>
<name>A0A803JBJ5_XENTR</name>